<dbReference type="GeneID" id="63835229"/>
<dbReference type="OrthoDB" id="6500128at2759"/>
<dbReference type="GO" id="GO:0016887">
    <property type="term" value="F:ATP hydrolysis activity"/>
    <property type="evidence" value="ECO:0007669"/>
    <property type="project" value="InterPro"/>
</dbReference>
<dbReference type="FunFam" id="3.40.50.300:FF:000913">
    <property type="entry name" value="ABC multidrug transporter SitT"/>
    <property type="match status" value="1"/>
</dbReference>
<name>A0A9P4YBJ9_CRYP1</name>
<evidence type="ECO:0000259" key="12">
    <source>
        <dbReference type="PROSITE" id="PS50893"/>
    </source>
</evidence>
<dbReference type="PROSITE" id="PS50929">
    <property type="entry name" value="ABC_TM1F"/>
    <property type="match status" value="2"/>
</dbReference>
<evidence type="ECO:0000313" key="15">
    <source>
        <dbReference type="Proteomes" id="UP000803844"/>
    </source>
</evidence>
<dbReference type="SMART" id="SM00382">
    <property type="entry name" value="AAA"/>
    <property type="match status" value="2"/>
</dbReference>
<keyword evidence="10" id="KW-0325">Glycoprotein</keyword>
<dbReference type="Gene3D" id="3.40.50.300">
    <property type="entry name" value="P-loop containing nucleotide triphosphate hydrolases"/>
    <property type="match status" value="2"/>
</dbReference>
<dbReference type="FunFam" id="3.40.50.300:FF:000240">
    <property type="entry name" value="ABC transporter B family member 20"/>
    <property type="match status" value="1"/>
</dbReference>
<feature type="transmembrane region" description="Helical" evidence="11">
    <location>
        <begin position="843"/>
        <end position="862"/>
    </location>
</feature>
<dbReference type="EMBL" id="MU032344">
    <property type="protein sequence ID" value="KAF3770020.1"/>
    <property type="molecule type" value="Genomic_DNA"/>
</dbReference>
<dbReference type="PROSITE" id="PS00211">
    <property type="entry name" value="ABC_TRANSPORTER_1"/>
    <property type="match status" value="2"/>
</dbReference>
<sequence>MSFQNEKKGAAHDSEDGNPLGLGEVDVALLDAQVDIPKTDAGYKAIYRFANRTDFVVMGLSCISAAAAGTSLPLMTVVFGSLTGEFTDFTPSDIDSFLNSIHTLLLYFVYIGVVCVVCTSLCVLGFTWTGQRISKRLRAAYLNAILQQNIGFFDSIGAGEVATRITADMKLIQDGVSQKVCLTIVGLSSFVAAEVIAFVISWRLALVMLSVPVVIMVWMGAVGKRMKTAQLGAIDAYASSATFAEEAISSVRDVMAYGTRHRFTEKYDKSLEGAMGLDFKAKAILSVFIGGLMWAMLASFALCCWVGGRFMSAGDVTVSQVVTVLLASVTASITFGSVAPNIQAFGAASGAAHRLFAIMERKSPIPLESGQQPDTPVVGHVRFQDVSLVYPSRRGQFVLENFNLEIPAGKTTAVVGPSGSGKSSIFSLLERLYSPLRGQIFIDGYDITSLSLPWLRSQIRMVSQESFVFNTTVFENIAYGLAGTHLESADHGTRIDLVKQAAKIANAHTFIMDLPQGYDTVLGEGGNLLSGGQRQRIGIARAIVSNPTVLLLDEATAALDSESESVIQKALHAASRGRTTITVAHRLSTIKNADMIVVLEHGKIAELGTHDDLLEKGGTYASLVSAQKLDAGLTRPSVESMSTVCEDDAQTSNQEAWLAKVDSIASAAHKQQPGPKTETTSRFTLVKFLWGLNQPERNRMLLGFIGSFFSGLAYPFTAIFFGNTVLALHDPSETLGGLGVGFWTGMQLLLACVVFIAYLVQGIPFAFASSRLVSRARAVAFAAILRQDMTFFAKNDSGALTAFLSLQANHLNGLSGSILGAVLDALFAVIAGFAVAVSFGWKLGLIAASLMPLTIITGYLRYRLLADFEKKILGDTEATSIVLEAVRGIRTVTAFGLQPTVNSRYKAQLEKEHHSGVLWDVGMAVLYGLSQSIVILSSALLFWYGGTHLIVTGEYSVREFLICYIATVYSAQAAGSIFSHAPDVAGAQEAATRLKALVETVPIIDPESEAGSGAENIVGNVELYGVDFAYPTQAHPALRHVSLRADFGRFIALVGASGSGKSSVLALLERFYDPRAGHVLADGKDLHRYNLQSYRKQVAVVAQESTLYSGTVRENITSDVDADDFAIWNACHQANIWEFVQSLPDGLSTLVGPRGSQVSGGQKQRLAIAKALLRNPKILLLDEATSALDSKSEATVQRALDAAAQGRTTIAVAHRLSSIAHADCIFVFESGSVVEYGDHQSLMARRGRYWEYVQLQNLNK</sequence>
<feature type="transmembrane region" description="Helical" evidence="11">
    <location>
        <begin position="917"/>
        <end position="944"/>
    </location>
</feature>
<evidence type="ECO:0000256" key="10">
    <source>
        <dbReference type="ARBA" id="ARBA00023180"/>
    </source>
</evidence>
<feature type="transmembrane region" description="Helical" evidence="11">
    <location>
        <begin position="55"/>
        <end position="84"/>
    </location>
</feature>
<dbReference type="SUPFAM" id="SSF52540">
    <property type="entry name" value="P-loop containing nucleoside triphosphate hydrolases"/>
    <property type="match status" value="2"/>
</dbReference>
<proteinExistence type="inferred from homology"/>
<feature type="domain" description="ABC transporter" evidence="12">
    <location>
        <begin position="381"/>
        <end position="626"/>
    </location>
</feature>
<dbReference type="GO" id="GO:0005524">
    <property type="term" value="F:ATP binding"/>
    <property type="evidence" value="ECO:0007669"/>
    <property type="project" value="UniProtKB-KW"/>
</dbReference>
<dbReference type="InterPro" id="IPR036640">
    <property type="entry name" value="ABC1_TM_sf"/>
</dbReference>
<dbReference type="Pfam" id="PF00005">
    <property type="entry name" value="ABC_tran"/>
    <property type="match status" value="2"/>
</dbReference>
<keyword evidence="3" id="KW-0813">Transport</keyword>
<keyword evidence="5" id="KW-0677">Repeat</keyword>
<evidence type="ECO:0000256" key="4">
    <source>
        <dbReference type="ARBA" id="ARBA00022692"/>
    </source>
</evidence>
<keyword evidence="4 11" id="KW-0812">Transmembrane</keyword>
<dbReference type="PROSITE" id="PS50893">
    <property type="entry name" value="ABC_TRANSPORTER_2"/>
    <property type="match status" value="2"/>
</dbReference>
<feature type="domain" description="ABC transporter" evidence="12">
    <location>
        <begin position="1021"/>
        <end position="1255"/>
    </location>
</feature>
<keyword evidence="8 11" id="KW-1133">Transmembrane helix</keyword>
<dbReference type="Gene3D" id="1.20.1560.10">
    <property type="entry name" value="ABC transporter type 1, transmembrane domain"/>
    <property type="match status" value="1"/>
</dbReference>
<evidence type="ECO:0000256" key="11">
    <source>
        <dbReference type="SAM" id="Phobius"/>
    </source>
</evidence>
<protein>
    <submittedName>
        <fullName evidence="14">Multidrug resistance protein 1, 2, 3</fullName>
    </submittedName>
</protein>
<evidence type="ECO:0000256" key="8">
    <source>
        <dbReference type="ARBA" id="ARBA00022989"/>
    </source>
</evidence>
<dbReference type="InterPro" id="IPR011527">
    <property type="entry name" value="ABC1_TM_dom"/>
</dbReference>
<dbReference type="GO" id="GO:0090374">
    <property type="term" value="P:oligopeptide export from mitochondrion"/>
    <property type="evidence" value="ECO:0007669"/>
    <property type="project" value="TreeGrafter"/>
</dbReference>
<dbReference type="CDD" id="cd18578">
    <property type="entry name" value="ABC_6TM_Pgp_ABCB1_D2_like"/>
    <property type="match status" value="1"/>
</dbReference>
<dbReference type="RefSeq" id="XP_040780981.1">
    <property type="nucleotide sequence ID" value="XM_040918100.1"/>
</dbReference>
<dbReference type="AlphaFoldDB" id="A0A9P4YBJ9"/>
<dbReference type="Pfam" id="PF00664">
    <property type="entry name" value="ABC_membrane"/>
    <property type="match status" value="2"/>
</dbReference>
<feature type="domain" description="ABC transmembrane type-1" evidence="13">
    <location>
        <begin position="60"/>
        <end position="347"/>
    </location>
</feature>
<evidence type="ECO:0000256" key="2">
    <source>
        <dbReference type="ARBA" id="ARBA00007577"/>
    </source>
</evidence>
<keyword evidence="15" id="KW-1185">Reference proteome</keyword>
<dbReference type="InterPro" id="IPR027417">
    <property type="entry name" value="P-loop_NTPase"/>
</dbReference>
<comment type="similarity">
    <text evidence="2">Belongs to the ABC transporter superfamily. ABCB family. Multidrug resistance exporter (TC 3.A.1.201) subfamily.</text>
</comment>
<dbReference type="SUPFAM" id="SSF90123">
    <property type="entry name" value="ABC transporter transmembrane region"/>
    <property type="match status" value="2"/>
</dbReference>
<evidence type="ECO:0000256" key="7">
    <source>
        <dbReference type="ARBA" id="ARBA00022840"/>
    </source>
</evidence>
<feature type="transmembrane region" description="Helical" evidence="11">
    <location>
        <begin position="742"/>
        <end position="767"/>
    </location>
</feature>
<keyword evidence="6" id="KW-0547">Nucleotide-binding</keyword>
<evidence type="ECO:0000256" key="1">
    <source>
        <dbReference type="ARBA" id="ARBA00004141"/>
    </source>
</evidence>
<feature type="transmembrane region" description="Helical" evidence="11">
    <location>
        <begin position="283"/>
        <end position="308"/>
    </location>
</feature>
<evidence type="ECO:0000256" key="6">
    <source>
        <dbReference type="ARBA" id="ARBA00022741"/>
    </source>
</evidence>
<accession>A0A9P4YBJ9</accession>
<gene>
    <name evidence="14" type="ORF">M406DRAFT_271042</name>
</gene>
<evidence type="ECO:0000313" key="14">
    <source>
        <dbReference type="EMBL" id="KAF3770020.1"/>
    </source>
</evidence>
<feature type="transmembrane region" description="Helical" evidence="11">
    <location>
        <begin position="104"/>
        <end position="128"/>
    </location>
</feature>
<organism evidence="14 15">
    <name type="scientific">Cryphonectria parasitica (strain ATCC 38755 / EP155)</name>
    <dbReference type="NCBI Taxonomy" id="660469"/>
    <lineage>
        <taxon>Eukaryota</taxon>
        <taxon>Fungi</taxon>
        <taxon>Dikarya</taxon>
        <taxon>Ascomycota</taxon>
        <taxon>Pezizomycotina</taxon>
        <taxon>Sordariomycetes</taxon>
        <taxon>Sordariomycetidae</taxon>
        <taxon>Diaporthales</taxon>
        <taxon>Cryphonectriaceae</taxon>
        <taxon>Cryphonectria-Endothia species complex</taxon>
        <taxon>Cryphonectria</taxon>
    </lineage>
</organism>
<reference evidence="14" key="1">
    <citation type="journal article" date="2020" name="Phytopathology">
        <title>Genome sequence of the chestnut blight fungus Cryphonectria parasitica EP155: A fundamental resource for an archetypical invasive plant pathogen.</title>
        <authorList>
            <person name="Crouch J.A."/>
            <person name="Dawe A."/>
            <person name="Aerts A."/>
            <person name="Barry K."/>
            <person name="Churchill A.C.L."/>
            <person name="Grimwood J."/>
            <person name="Hillman B."/>
            <person name="Milgroom M.G."/>
            <person name="Pangilinan J."/>
            <person name="Smith M."/>
            <person name="Salamov A."/>
            <person name="Schmutz J."/>
            <person name="Yadav J."/>
            <person name="Grigoriev I.V."/>
            <person name="Nuss D."/>
        </authorList>
    </citation>
    <scope>NUCLEOTIDE SEQUENCE</scope>
    <source>
        <strain evidence="14">EP155</strain>
    </source>
</reference>
<dbReference type="InterPro" id="IPR017871">
    <property type="entry name" value="ABC_transporter-like_CS"/>
</dbReference>
<dbReference type="InterPro" id="IPR003439">
    <property type="entry name" value="ABC_transporter-like_ATP-bd"/>
</dbReference>
<keyword evidence="7" id="KW-0067">ATP-binding</keyword>
<evidence type="ECO:0000256" key="9">
    <source>
        <dbReference type="ARBA" id="ARBA00023136"/>
    </source>
</evidence>
<feature type="domain" description="ABC transmembrane type-1" evidence="13">
    <location>
        <begin position="701"/>
        <end position="986"/>
    </location>
</feature>
<evidence type="ECO:0000256" key="3">
    <source>
        <dbReference type="ARBA" id="ARBA00022448"/>
    </source>
</evidence>
<feature type="transmembrane region" description="Helical" evidence="11">
    <location>
        <begin position="206"/>
        <end position="223"/>
    </location>
</feature>
<keyword evidence="9 11" id="KW-0472">Membrane</keyword>
<dbReference type="GO" id="GO:0015421">
    <property type="term" value="F:ABC-type oligopeptide transporter activity"/>
    <property type="evidence" value="ECO:0007669"/>
    <property type="project" value="TreeGrafter"/>
</dbReference>
<dbReference type="GO" id="GO:0005743">
    <property type="term" value="C:mitochondrial inner membrane"/>
    <property type="evidence" value="ECO:0007669"/>
    <property type="project" value="TreeGrafter"/>
</dbReference>
<dbReference type="Proteomes" id="UP000803844">
    <property type="component" value="Unassembled WGS sequence"/>
</dbReference>
<dbReference type="InterPro" id="IPR003593">
    <property type="entry name" value="AAA+_ATPase"/>
</dbReference>
<dbReference type="PANTHER" id="PTHR43394:SF11">
    <property type="entry name" value="ATP-BINDING CASSETTE TRANSPORTER"/>
    <property type="match status" value="1"/>
</dbReference>
<feature type="transmembrane region" description="Helical" evidence="11">
    <location>
        <begin position="818"/>
        <end position="837"/>
    </location>
</feature>
<feature type="transmembrane region" description="Helical" evidence="11">
    <location>
        <begin position="320"/>
        <end position="339"/>
    </location>
</feature>
<feature type="transmembrane region" description="Helical" evidence="11">
    <location>
        <begin position="180"/>
        <end position="200"/>
    </location>
</feature>
<dbReference type="InterPro" id="IPR039421">
    <property type="entry name" value="Type_1_exporter"/>
</dbReference>
<dbReference type="PANTHER" id="PTHR43394">
    <property type="entry name" value="ATP-DEPENDENT PERMEASE MDL1, MITOCHONDRIAL"/>
    <property type="match status" value="1"/>
</dbReference>
<comment type="subcellular location">
    <subcellularLocation>
        <location evidence="1">Membrane</location>
        <topology evidence="1">Multi-pass membrane protein</topology>
    </subcellularLocation>
</comment>
<evidence type="ECO:0000256" key="5">
    <source>
        <dbReference type="ARBA" id="ARBA00022737"/>
    </source>
</evidence>
<dbReference type="CDD" id="cd03249">
    <property type="entry name" value="ABC_MTABC3_MDL1_MDL2"/>
    <property type="match status" value="1"/>
</dbReference>
<evidence type="ECO:0000259" key="13">
    <source>
        <dbReference type="PROSITE" id="PS50929"/>
    </source>
</evidence>
<dbReference type="CDD" id="cd18577">
    <property type="entry name" value="ABC_6TM_Pgp_ABCB1_D1_like"/>
    <property type="match status" value="1"/>
</dbReference>
<feature type="transmembrane region" description="Helical" evidence="11">
    <location>
        <begin position="701"/>
        <end position="722"/>
    </location>
</feature>
<comment type="caution">
    <text evidence="14">The sequence shown here is derived from an EMBL/GenBank/DDBJ whole genome shotgun (WGS) entry which is preliminary data.</text>
</comment>